<reference evidence="2" key="1">
    <citation type="submission" date="2012-01" db="EMBL/GenBank/DDBJ databases">
        <title>The Genome Sequence of Oreochromis niloticus (Nile Tilapia).</title>
        <authorList>
            <consortium name="Broad Institute Genome Assembly Team"/>
            <consortium name="Broad Institute Sequencing Platform"/>
            <person name="Di Palma F."/>
            <person name="Johnson J."/>
            <person name="Lander E.S."/>
            <person name="Lindblad-Toh K."/>
        </authorList>
    </citation>
    <scope>NUCLEOTIDE SEQUENCE [LARGE SCALE GENOMIC DNA]</scope>
</reference>
<accession>I3K003</accession>
<dbReference type="Gene3D" id="1.20.1250.10">
    <property type="match status" value="1"/>
</dbReference>
<proteinExistence type="predicted"/>
<sequence>MFLLCLCLYVFFLFVYLMNSFFFFRMRNILALLCVFLMAADQSTILLTKGESIKNTIHNIVNIAQITLVHIKKLKLPATPTEVPTPSIDGLSSISHDLGVLDNELQHPFLIQIQADVSSLEGRVRSFALSMECPLKPKPAVQTDESVFPDSRLYMTVAKVQHYLEKLILNKGKLKLC</sequence>
<dbReference type="InterPro" id="IPR009079">
    <property type="entry name" value="4_helix_cytokine-like_core"/>
</dbReference>
<evidence type="ECO:0000313" key="2">
    <source>
        <dbReference type="Proteomes" id="UP000005207"/>
    </source>
</evidence>
<keyword evidence="2" id="KW-1185">Reference proteome</keyword>
<dbReference type="AlphaFoldDB" id="I3K003"/>
<dbReference type="SUPFAM" id="SSF47266">
    <property type="entry name" value="4-helical cytokines"/>
    <property type="match status" value="1"/>
</dbReference>
<dbReference type="Proteomes" id="UP000005207">
    <property type="component" value="Linkage group LG17"/>
</dbReference>
<dbReference type="eggNOG" id="ENOG502T2AV">
    <property type="taxonomic scope" value="Eukaryota"/>
</dbReference>
<organism evidence="1 2">
    <name type="scientific">Oreochromis niloticus</name>
    <name type="common">Nile tilapia</name>
    <name type="synonym">Tilapia nilotica</name>
    <dbReference type="NCBI Taxonomy" id="8128"/>
    <lineage>
        <taxon>Eukaryota</taxon>
        <taxon>Metazoa</taxon>
        <taxon>Chordata</taxon>
        <taxon>Craniata</taxon>
        <taxon>Vertebrata</taxon>
        <taxon>Euteleostomi</taxon>
        <taxon>Actinopterygii</taxon>
        <taxon>Neopterygii</taxon>
        <taxon>Teleostei</taxon>
        <taxon>Neoteleostei</taxon>
        <taxon>Acanthomorphata</taxon>
        <taxon>Ovalentaria</taxon>
        <taxon>Cichlomorphae</taxon>
        <taxon>Cichliformes</taxon>
        <taxon>Cichlidae</taxon>
        <taxon>African cichlids</taxon>
        <taxon>Pseudocrenilabrinae</taxon>
        <taxon>Oreochromini</taxon>
        <taxon>Oreochromis</taxon>
    </lineage>
</organism>
<dbReference type="GeneTree" id="ENSGT01030000234865"/>
<evidence type="ECO:0008006" key="3">
    <source>
        <dbReference type="Google" id="ProtNLM"/>
    </source>
</evidence>
<protein>
    <recommendedName>
        <fullName evidence="3">Leptin</fullName>
    </recommendedName>
</protein>
<name>I3K003_ORENI</name>
<dbReference type="STRING" id="8128.ENSONIP00000014448"/>
<dbReference type="HOGENOM" id="CLU_1694933_0_0_1"/>
<dbReference type="InParanoid" id="I3K003"/>
<evidence type="ECO:0000313" key="1">
    <source>
        <dbReference type="Ensembl" id="ENSONIP00000014448.2"/>
    </source>
</evidence>
<reference evidence="1" key="3">
    <citation type="submission" date="2025-09" db="UniProtKB">
        <authorList>
            <consortium name="Ensembl"/>
        </authorList>
    </citation>
    <scope>IDENTIFICATION</scope>
</reference>
<reference evidence="1" key="2">
    <citation type="submission" date="2025-08" db="UniProtKB">
        <authorList>
            <consortium name="Ensembl"/>
        </authorList>
    </citation>
    <scope>IDENTIFICATION</scope>
</reference>
<dbReference type="OMA" id="QITLVHI"/>
<gene>
    <name evidence="1" type="primary">LOC100704338</name>
</gene>
<dbReference type="Ensembl" id="ENSONIT00000014459.2">
    <property type="protein sequence ID" value="ENSONIP00000014448.2"/>
    <property type="gene ID" value="ENSONIG00000011480.2"/>
</dbReference>